<organism evidence="4 5">
    <name type="scientific">Candidatus Korobacter versatilis</name>
    <dbReference type="NCBI Taxonomy" id="658062"/>
    <lineage>
        <taxon>Bacteria</taxon>
        <taxon>Pseudomonadati</taxon>
        <taxon>Acidobacteriota</taxon>
        <taxon>Terriglobia</taxon>
        <taxon>Terriglobales</taxon>
        <taxon>Candidatus Korobacteraceae</taxon>
        <taxon>Candidatus Korobacter</taxon>
    </lineage>
</organism>
<feature type="region of interest" description="Disordered" evidence="1">
    <location>
        <begin position="1"/>
        <end position="25"/>
    </location>
</feature>
<accession>A0A932EPA8</accession>
<evidence type="ECO:0000256" key="2">
    <source>
        <dbReference type="SAM" id="Phobius"/>
    </source>
</evidence>
<dbReference type="InterPro" id="IPR036681">
    <property type="entry name" value="PgpA-like_sf"/>
</dbReference>
<proteinExistence type="predicted"/>
<dbReference type="Pfam" id="PF04608">
    <property type="entry name" value="PgpA"/>
    <property type="match status" value="1"/>
</dbReference>
<evidence type="ECO:0000256" key="1">
    <source>
        <dbReference type="SAM" id="MobiDB-lite"/>
    </source>
</evidence>
<reference evidence="4" key="1">
    <citation type="submission" date="2020-07" db="EMBL/GenBank/DDBJ databases">
        <title>Huge and variable diversity of episymbiotic CPR bacteria and DPANN archaea in groundwater ecosystems.</title>
        <authorList>
            <person name="He C.Y."/>
            <person name="Keren R."/>
            <person name="Whittaker M."/>
            <person name="Farag I.F."/>
            <person name="Doudna J."/>
            <person name="Cate J.H.D."/>
            <person name="Banfield J.F."/>
        </authorList>
    </citation>
    <scope>NUCLEOTIDE SEQUENCE</scope>
    <source>
        <strain evidence="4">NC_groundwater_580_Pr5_B-0.1um_64_19</strain>
    </source>
</reference>
<feature type="transmembrane region" description="Helical" evidence="2">
    <location>
        <begin position="53"/>
        <end position="71"/>
    </location>
</feature>
<evidence type="ECO:0000259" key="3">
    <source>
        <dbReference type="Pfam" id="PF04608"/>
    </source>
</evidence>
<feature type="transmembrane region" description="Helical" evidence="2">
    <location>
        <begin position="77"/>
        <end position="99"/>
    </location>
</feature>
<keyword evidence="2" id="KW-0812">Transmembrane</keyword>
<dbReference type="GO" id="GO:0006629">
    <property type="term" value="P:lipid metabolic process"/>
    <property type="evidence" value="ECO:0007669"/>
    <property type="project" value="InterPro"/>
</dbReference>
<name>A0A932EPA8_9BACT</name>
<evidence type="ECO:0000313" key="4">
    <source>
        <dbReference type="EMBL" id="MBI2677368.1"/>
    </source>
</evidence>
<keyword evidence="2" id="KW-0472">Membrane</keyword>
<dbReference type="CDD" id="cd06971">
    <property type="entry name" value="PgpA"/>
    <property type="match status" value="1"/>
</dbReference>
<dbReference type="PANTHER" id="PTHR36305">
    <property type="entry name" value="PHOSPHATIDYLGLYCEROPHOSPHATASE A"/>
    <property type="match status" value="1"/>
</dbReference>
<dbReference type="AlphaFoldDB" id="A0A932EPA8"/>
<comment type="caution">
    <text evidence="4">The sequence shown here is derived from an EMBL/GenBank/DDBJ whole genome shotgun (WGS) entry which is preliminary data.</text>
</comment>
<dbReference type="InterPro" id="IPR007686">
    <property type="entry name" value="YutG/PgpA"/>
</dbReference>
<sequence length="186" mass="20016">MAETDPADNAPLDPAAPAGDEDLRYRPPEGTRTYDAWLIATFFGVGFTPKAPGTAGSLATVLLWALAAHFIPPDYQFMVALLVACAAIIAGIPCASIVCRESGLKDPQIVVIDEVAGQMITLLLVPLGWKAFLAGFILFRVFDTLKPFPLRRLEKLPEGSGVVMDDVGAGIYALIVMQLLLYFHVL</sequence>
<gene>
    <name evidence="4" type="ORF">HYX28_01150</name>
</gene>
<evidence type="ECO:0000313" key="5">
    <source>
        <dbReference type="Proteomes" id="UP000779809"/>
    </source>
</evidence>
<dbReference type="EMBL" id="JACPNR010000004">
    <property type="protein sequence ID" value="MBI2677368.1"/>
    <property type="molecule type" value="Genomic_DNA"/>
</dbReference>
<dbReference type="GO" id="GO:0008962">
    <property type="term" value="F:phosphatidylglycerophosphatase activity"/>
    <property type="evidence" value="ECO:0007669"/>
    <property type="project" value="InterPro"/>
</dbReference>
<feature type="transmembrane region" description="Helical" evidence="2">
    <location>
        <begin position="162"/>
        <end position="183"/>
    </location>
</feature>
<feature type="transmembrane region" description="Helical" evidence="2">
    <location>
        <begin position="120"/>
        <end position="142"/>
    </location>
</feature>
<dbReference type="PANTHER" id="PTHR36305:SF1">
    <property type="entry name" value="PHOSPHATIDYLGLYCEROPHOSPHATASE A"/>
    <property type="match status" value="1"/>
</dbReference>
<dbReference type="InterPro" id="IPR026037">
    <property type="entry name" value="PgpA"/>
</dbReference>
<protein>
    <submittedName>
        <fullName evidence="4">Phosphatidylglycerophosphatase A</fullName>
    </submittedName>
</protein>
<feature type="compositionally biased region" description="Low complexity" evidence="1">
    <location>
        <begin position="7"/>
        <end position="18"/>
    </location>
</feature>
<keyword evidence="2" id="KW-1133">Transmembrane helix</keyword>
<dbReference type="Proteomes" id="UP000779809">
    <property type="component" value="Unassembled WGS sequence"/>
</dbReference>
<dbReference type="SUPFAM" id="SSF101307">
    <property type="entry name" value="YutG-like"/>
    <property type="match status" value="1"/>
</dbReference>
<feature type="domain" description="YutG/PgpA" evidence="3">
    <location>
        <begin position="38"/>
        <end position="180"/>
    </location>
</feature>